<evidence type="ECO:0000256" key="1">
    <source>
        <dbReference type="SAM" id="Phobius"/>
    </source>
</evidence>
<feature type="transmembrane region" description="Helical" evidence="1">
    <location>
        <begin position="6"/>
        <end position="25"/>
    </location>
</feature>
<keyword evidence="3" id="KW-1185">Reference proteome</keyword>
<sequence length="103" mass="12351">MKKNLLIFILILVSIILTLFLRNYIRDKVNERVIKKYEIILEENLIFDMDISEATYKIARTYDLLPTDIHTNISHELQNETITKEIFSKYSKEVNVNNKSFRR</sequence>
<comment type="caution">
    <text evidence="2">The sequence shown here is derived from an EMBL/GenBank/DDBJ whole genome shotgun (WGS) entry which is preliminary data.</text>
</comment>
<dbReference type="Proteomes" id="UP000740830">
    <property type="component" value="Unassembled WGS sequence"/>
</dbReference>
<evidence type="ECO:0000313" key="3">
    <source>
        <dbReference type="Proteomes" id="UP000740830"/>
    </source>
</evidence>
<keyword evidence="1" id="KW-0812">Transmembrane</keyword>
<accession>A0ABS6C6A8</accession>
<name>A0ABS6C6A8_9CLOT</name>
<dbReference type="EMBL" id="JAHLDG010000028">
    <property type="protein sequence ID" value="MBU3221021.1"/>
    <property type="molecule type" value="Genomic_DNA"/>
</dbReference>
<evidence type="ECO:0000313" key="2">
    <source>
        <dbReference type="EMBL" id="MBU3221021.1"/>
    </source>
</evidence>
<organism evidence="2 3">
    <name type="scientific">Clostridium algidicarnis</name>
    <dbReference type="NCBI Taxonomy" id="37659"/>
    <lineage>
        <taxon>Bacteria</taxon>
        <taxon>Bacillati</taxon>
        <taxon>Bacillota</taxon>
        <taxon>Clostridia</taxon>
        <taxon>Eubacteriales</taxon>
        <taxon>Clostridiaceae</taxon>
        <taxon>Clostridium</taxon>
    </lineage>
</organism>
<reference evidence="2 3" key="1">
    <citation type="submission" date="2021-06" db="EMBL/GenBank/DDBJ databases">
        <title>Clostridia strains as spoilage organisms.</title>
        <authorList>
            <person name="Wambui J."/>
            <person name="Stephan R."/>
            <person name="Stevens M.J.A."/>
        </authorList>
    </citation>
    <scope>NUCLEOTIDE SEQUENCE [LARGE SCALE GENOMIC DNA]</scope>
    <source>
        <strain evidence="2 3">CM013</strain>
    </source>
</reference>
<proteinExistence type="predicted"/>
<dbReference type="RefSeq" id="WP_216101327.1">
    <property type="nucleotide sequence ID" value="NZ_JAHLDG010000028.1"/>
</dbReference>
<keyword evidence="1" id="KW-0472">Membrane</keyword>
<gene>
    <name evidence="2" type="ORF">KPL27_13185</name>
</gene>
<keyword evidence="1" id="KW-1133">Transmembrane helix</keyword>
<protein>
    <submittedName>
        <fullName evidence="2">Uncharacterized protein</fullName>
    </submittedName>
</protein>